<reference evidence="2 3" key="1">
    <citation type="submission" date="2020-02" db="EMBL/GenBank/DDBJ databases">
        <title>Partial ammonium oxidation to N2 by heterotrophic bacteria.</title>
        <authorList>
            <person name="Wu M."/>
        </authorList>
    </citation>
    <scope>NUCLEOTIDE SEQUENCE [LARGE SCALE GENOMIC DNA]</scope>
    <source>
        <strain evidence="2 3">HO-1</strain>
    </source>
</reference>
<protein>
    <submittedName>
        <fullName evidence="2">Uncharacterized protein</fullName>
    </submittedName>
</protein>
<keyword evidence="1" id="KW-1133">Transmembrane helix</keyword>
<dbReference type="RefSeq" id="WP_219236070.1">
    <property type="nucleotide sequence ID" value="NZ_CP049362.1"/>
</dbReference>
<accession>A0ABX8SSL4</accession>
<evidence type="ECO:0000313" key="2">
    <source>
        <dbReference type="EMBL" id="QXX79026.1"/>
    </source>
</evidence>
<evidence type="ECO:0000256" key="1">
    <source>
        <dbReference type="SAM" id="Phobius"/>
    </source>
</evidence>
<sequence length="82" mass="9150">MFKALWNRVAGWLGLLSGLIIAALALLQVGRRQGRAQAEQKQYEADLSAGEVGRDAAETIERLGDDAVRDRARKRMRDTRGR</sequence>
<dbReference type="Proteomes" id="UP000826050">
    <property type="component" value="Chromosome"/>
</dbReference>
<name>A0ABX8SSL4_9BURK</name>
<dbReference type="EMBL" id="CP049362">
    <property type="protein sequence ID" value="QXX79026.1"/>
    <property type="molecule type" value="Genomic_DNA"/>
</dbReference>
<keyword evidence="1" id="KW-0472">Membrane</keyword>
<keyword evidence="1" id="KW-0812">Transmembrane</keyword>
<keyword evidence="3" id="KW-1185">Reference proteome</keyword>
<proteinExistence type="predicted"/>
<feature type="transmembrane region" description="Helical" evidence="1">
    <location>
        <begin position="6"/>
        <end position="27"/>
    </location>
</feature>
<organism evidence="2 3">
    <name type="scientific">Alcaligenes ammonioxydans</name>
    <dbReference type="NCBI Taxonomy" id="2582914"/>
    <lineage>
        <taxon>Bacteria</taxon>
        <taxon>Pseudomonadati</taxon>
        <taxon>Pseudomonadota</taxon>
        <taxon>Betaproteobacteria</taxon>
        <taxon>Burkholderiales</taxon>
        <taxon>Alcaligenaceae</taxon>
        <taxon>Alcaligenes</taxon>
    </lineage>
</organism>
<evidence type="ECO:0000313" key="3">
    <source>
        <dbReference type="Proteomes" id="UP000826050"/>
    </source>
</evidence>
<gene>
    <name evidence="2" type="ORF">FE795_08350</name>
</gene>